<dbReference type="GO" id="GO:0017147">
    <property type="term" value="F:Wnt-protein binding"/>
    <property type="evidence" value="ECO:0007669"/>
    <property type="project" value="TreeGrafter"/>
</dbReference>
<feature type="signal peptide" evidence="5">
    <location>
        <begin position="1"/>
        <end position="24"/>
    </location>
</feature>
<feature type="disulfide bond" evidence="3">
    <location>
        <begin position="425"/>
        <end position="449"/>
    </location>
</feature>
<feature type="compositionally biased region" description="Acidic residues" evidence="4">
    <location>
        <begin position="166"/>
        <end position="176"/>
    </location>
</feature>
<feature type="domain" description="FZ" evidence="6">
    <location>
        <begin position="563"/>
        <end position="683"/>
    </location>
</feature>
<dbReference type="RefSeq" id="XP_022101321.1">
    <property type="nucleotide sequence ID" value="XM_022245629.1"/>
</dbReference>
<dbReference type="InterPro" id="IPR036790">
    <property type="entry name" value="Frizzled_dom_sf"/>
</dbReference>
<evidence type="ECO:0000256" key="1">
    <source>
        <dbReference type="ARBA" id="ARBA00022473"/>
    </source>
</evidence>
<comment type="caution">
    <text evidence="3">Lacks conserved residue(s) required for the propagation of feature annotation.</text>
</comment>
<dbReference type="GO" id="GO:0042813">
    <property type="term" value="F:Wnt receptor activity"/>
    <property type="evidence" value="ECO:0007669"/>
    <property type="project" value="TreeGrafter"/>
</dbReference>
<sequence>MDRLGARCGVFTLVLLVFFVDFSSRTVQQDYCTHHVNLTFSACQTIELLGQQDAMVPLDNITYLPNIFGHETMAQAVAGYHDFYPFLQVQCSPHLQQFLCSVLFPRCFPGMSMPFLPCRNFCQRVRDDCTSGVALGVAWPESLNCDRFDEYDSDSFCFDPLLGEDEDDEGNDSEGEDSSKVTPTPTVIHPEPSQRCQPLPNDPICQAMSYSTVIFPNIAGQQNPTEALVELHKYSVFMSEGRQCSDLLRSYLCLAYLPPCKIIEDVTVPIPPCRSLCQQVLTKSCLSVIDIFRMKLPPSVTDCSVYPTQSDSYPTCLMPGVHYDPLVSPLPPTVLPGLYSFQCDEDGCVDVLHAKCHSLWYPMTNFPTALGYTTMQEAVDDLDSLASLIDSGCSKELQLFACIGALHPTSLGQHSLWPLPCRSVCEDVWKSCRTKAEELLEKRPRLMQCHLYPTKDCDSDMKRPQEPVTILNASRVNLTHGIVEFIKEVGYVTYDKISRKSFSRDTYWDIEMYDTGPKKIYIKLYDTAGCHVVLWPLNAHGLGAQPSAVWIPPYVIEALPEHCEPADIMHCSRLGYDTVVHLHGRWQWDPPYRLLTEWQDYFSEELLESGDGCLSRLHELLCAIVTPPCPTQSQSLRYPCQEFCKSVQSACKASSIMDELDWLLETLPCSYFRHETDSSCIREFDWMTSEASLHRNAHAGYFEAGVRVYCLVEEETPESPPEFYGPDGKLIPPTLPSDRSLSGRRVIPLSPRMTILYFDKVPLEDAGTYACKSAGGTLPRTTVITPPLRCPPSLNHTLCAPFVRTGFVQSPNVFGHTSQYQALVSSYHFLPLLSTKCSSDLLELVCAFYAPECEAGSGTMQEINLPSQRLCRNVKSACAEATASIGFKWPSEINCDKLPSYDDQPEEQMGSTKKDCIKLRRYDIIDKGIDRLFYGWADVQGQGAANDYCRVVSIGQFKMLSCALAGTQGQSQYNYNSPNPENWLDLGHTDTWYMKDKDGDGRDDYCRCVGAAAGTHMSCLRAGYEGFEDEFEPEGITYEDCQYIKVNKIFGPSDQQ</sequence>
<dbReference type="Pfam" id="PF01392">
    <property type="entry name" value="Fz"/>
    <property type="match status" value="5"/>
</dbReference>
<dbReference type="GO" id="GO:0060070">
    <property type="term" value="P:canonical Wnt signaling pathway"/>
    <property type="evidence" value="ECO:0007669"/>
    <property type="project" value="TreeGrafter"/>
</dbReference>
<dbReference type="SMART" id="SM00063">
    <property type="entry name" value="FRI"/>
    <property type="match status" value="4"/>
</dbReference>
<feature type="region of interest" description="Disordered" evidence="4">
    <location>
        <begin position="166"/>
        <end position="193"/>
    </location>
</feature>
<dbReference type="OrthoDB" id="5985519at2759"/>
<name>A0A8B7ZDP3_ACAPL</name>
<proteinExistence type="predicted"/>
<feature type="domain" description="FZ" evidence="6">
    <location>
        <begin position="789"/>
        <end position="919"/>
    </location>
</feature>
<keyword evidence="7" id="KW-1185">Reference proteome</keyword>
<dbReference type="CDD" id="cd07066">
    <property type="entry name" value="CRD_FZ"/>
    <property type="match status" value="5"/>
</dbReference>
<feature type="domain" description="FZ" evidence="6">
    <location>
        <begin position="191"/>
        <end position="319"/>
    </location>
</feature>
<keyword evidence="1" id="KW-0217">Developmental protein</keyword>
<accession>A0A8B7ZDP3</accession>
<gene>
    <name evidence="8" type="primary">LOC110984961</name>
</gene>
<evidence type="ECO:0000313" key="8">
    <source>
        <dbReference type="RefSeq" id="XP_022101321.1"/>
    </source>
</evidence>
<dbReference type="GeneID" id="110984961"/>
<keyword evidence="2 3" id="KW-1015">Disulfide bond</keyword>
<reference evidence="8" key="1">
    <citation type="submission" date="2025-08" db="UniProtKB">
        <authorList>
            <consortium name="RefSeq"/>
        </authorList>
    </citation>
    <scope>IDENTIFICATION</scope>
</reference>
<dbReference type="Gene3D" id="1.10.2000.10">
    <property type="entry name" value="Frizzled cysteine-rich domain"/>
    <property type="match status" value="5"/>
</dbReference>
<dbReference type="Proteomes" id="UP000694845">
    <property type="component" value="Unplaced"/>
</dbReference>
<evidence type="ECO:0000256" key="4">
    <source>
        <dbReference type="SAM" id="MobiDB-lite"/>
    </source>
</evidence>
<feature type="domain" description="FZ" evidence="6">
    <location>
        <begin position="348"/>
        <end position="460"/>
    </location>
</feature>
<dbReference type="InterPro" id="IPR020067">
    <property type="entry name" value="Frizzled_dom"/>
</dbReference>
<dbReference type="KEGG" id="aplc:110984961"/>
<evidence type="ECO:0000256" key="3">
    <source>
        <dbReference type="PROSITE-ProRule" id="PRU00090"/>
    </source>
</evidence>
<keyword evidence="5" id="KW-0732">Signal</keyword>
<dbReference type="GO" id="GO:0005886">
    <property type="term" value="C:plasma membrane"/>
    <property type="evidence" value="ECO:0007669"/>
    <property type="project" value="TreeGrafter"/>
</dbReference>
<evidence type="ECO:0000256" key="5">
    <source>
        <dbReference type="SAM" id="SignalP"/>
    </source>
</evidence>
<feature type="disulfide bond" evidence="3">
    <location>
        <begin position="91"/>
        <end position="129"/>
    </location>
</feature>
<organism evidence="7 8">
    <name type="scientific">Acanthaster planci</name>
    <name type="common">Crown-of-thorns starfish</name>
    <dbReference type="NCBI Taxonomy" id="133434"/>
    <lineage>
        <taxon>Eukaryota</taxon>
        <taxon>Metazoa</taxon>
        <taxon>Echinodermata</taxon>
        <taxon>Eleutherozoa</taxon>
        <taxon>Asterozoa</taxon>
        <taxon>Asteroidea</taxon>
        <taxon>Valvatacea</taxon>
        <taxon>Valvatida</taxon>
        <taxon>Acanthasteridae</taxon>
        <taxon>Acanthaster</taxon>
    </lineage>
</organism>
<dbReference type="SUPFAM" id="SSF63501">
    <property type="entry name" value="Frizzled cysteine-rich domain"/>
    <property type="match status" value="5"/>
</dbReference>
<evidence type="ECO:0000256" key="2">
    <source>
        <dbReference type="ARBA" id="ARBA00023157"/>
    </source>
</evidence>
<feature type="domain" description="FZ" evidence="6">
    <location>
        <begin position="27"/>
        <end position="160"/>
    </location>
</feature>
<dbReference type="PANTHER" id="PTHR11309">
    <property type="entry name" value="FRIZZLED"/>
    <property type="match status" value="1"/>
</dbReference>
<dbReference type="PROSITE" id="PS50038">
    <property type="entry name" value="FZ"/>
    <property type="match status" value="5"/>
</dbReference>
<feature type="disulfide bond" evidence="3">
    <location>
        <begin position="613"/>
        <end position="651"/>
    </location>
</feature>
<protein>
    <submittedName>
        <fullName evidence="8">Uncharacterized protein LOC110984961</fullName>
    </submittedName>
</protein>
<feature type="disulfide bond" evidence="3">
    <location>
        <begin position="871"/>
        <end position="895"/>
    </location>
</feature>
<feature type="disulfide bond" evidence="3">
    <location>
        <begin position="356"/>
        <end position="402"/>
    </location>
</feature>
<evidence type="ECO:0000259" key="6">
    <source>
        <dbReference type="PROSITE" id="PS50038"/>
    </source>
</evidence>
<feature type="chain" id="PRO_5034950226" evidence="5">
    <location>
        <begin position="25"/>
        <end position="1056"/>
    </location>
</feature>
<dbReference type="InterPro" id="IPR015526">
    <property type="entry name" value="Frizzled/SFRP"/>
</dbReference>
<evidence type="ECO:0000313" key="7">
    <source>
        <dbReference type="Proteomes" id="UP000694845"/>
    </source>
</evidence>
<dbReference type="AlphaFoldDB" id="A0A8B7ZDP3"/>
<dbReference type="OMA" id="VESCANA"/>
<dbReference type="GO" id="GO:0035567">
    <property type="term" value="P:non-canonical Wnt signaling pathway"/>
    <property type="evidence" value="ECO:0007669"/>
    <property type="project" value="TreeGrafter"/>
</dbReference>